<dbReference type="GO" id="GO:0016787">
    <property type="term" value="F:hydrolase activity"/>
    <property type="evidence" value="ECO:0007669"/>
    <property type="project" value="UniProtKB-KW"/>
</dbReference>
<name>A0A2N6TLH8_FUSNU</name>
<keyword evidence="6" id="KW-0694">RNA-binding</keyword>
<evidence type="ECO:0000256" key="2">
    <source>
        <dbReference type="ARBA" id="ARBA00022649"/>
    </source>
</evidence>
<dbReference type="GO" id="GO:0004519">
    <property type="term" value="F:endonuclease activity"/>
    <property type="evidence" value="ECO:0007669"/>
    <property type="project" value="UniProtKB-KW"/>
</dbReference>
<dbReference type="InterPro" id="IPR012933">
    <property type="entry name" value="HicA_mRNA_interferase"/>
</dbReference>
<dbReference type="RefSeq" id="WP_158391815.1">
    <property type="nucleotide sequence ID" value="NZ_PNHC01000002.1"/>
</dbReference>
<evidence type="ECO:0000313" key="9">
    <source>
        <dbReference type="Proteomes" id="UP000235733"/>
    </source>
</evidence>
<sequence length="63" mass="7031">MPMNSKEMIKFLLKNGFEEIQGGKGSHRRFKNFKTGKVTEVPCHSGELGKGLERAILKQAGLK</sequence>
<keyword evidence="3" id="KW-0540">Nuclease</keyword>
<evidence type="ECO:0000313" key="8">
    <source>
        <dbReference type="EMBL" id="PMC70184.1"/>
    </source>
</evidence>
<comment type="similarity">
    <text evidence="1">Belongs to the HicA mRNA interferase family.</text>
</comment>
<dbReference type="EMBL" id="PNHC01000002">
    <property type="protein sequence ID" value="PMC70184.1"/>
    <property type="molecule type" value="Genomic_DNA"/>
</dbReference>
<protein>
    <submittedName>
        <fullName evidence="8">Toxin HicA</fullName>
    </submittedName>
</protein>
<evidence type="ECO:0000256" key="5">
    <source>
        <dbReference type="ARBA" id="ARBA00022801"/>
    </source>
</evidence>
<organism evidence="8 9">
    <name type="scientific">Fusobacterium nucleatum</name>
    <dbReference type="NCBI Taxonomy" id="851"/>
    <lineage>
        <taxon>Bacteria</taxon>
        <taxon>Fusobacteriati</taxon>
        <taxon>Fusobacteriota</taxon>
        <taxon>Fusobacteriia</taxon>
        <taxon>Fusobacteriales</taxon>
        <taxon>Fusobacteriaceae</taxon>
        <taxon>Fusobacterium</taxon>
    </lineage>
</organism>
<evidence type="ECO:0000256" key="3">
    <source>
        <dbReference type="ARBA" id="ARBA00022722"/>
    </source>
</evidence>
<evidence type="ECO:0000256" key="1">
    <source>
        <dbReference type="ARBA" id="ARBA00006620"/>
    </source>
</evidence>
<dbReference type="Proteomes" id="UP000235733">
    <property type="component" value="Unassembled WGS sequence"/>
</dbReference>
<keyword evidence="4" id="KW-0255">Endonuclease</keyword>
<keyword evidence="5" id="KW-0378">Hydrolase</keyword>
<keyword evidence="7" id="KW-0346">Stress response</keyword>
<evidence type="ECO:0000256" key="6">
    <source>
        <dbReference type="ARBA" id="ARBA00022884"/>
    </source>
</evidence>
<gene>
    <name evidence="8" type="ORF">CJ209_02680</name>
</gene>
<dbReference type="AlphaFoldDB" id="A0A2N6TLH8"/>
<comment type="caution">
    <text evidence="8">The sequence shown here is derived from an EMBL/GenBank/DDBJ whole genome shotgun (WGS) entry which is preliminary data.</text>
</comment>
<dbReference type="SUPFAM" id="SSF54786">
    <property type="entry name" value="YcfA/nrd intein domain"/>
    <property type="match status" value="1"/>
</dbReference>
<evidence type="ECO:0000256" key="4">
    <source>
        <dbReference type="ARBA" id="ARBA00022759"/>
    </source>
</evidence>
<accession>A0A2N6TLH8</accession>
<proteinExistence type="inferred from homology"/>
<keyword evidence="2" id="KW-1277">Toxin-antitoxin system</keyword>
<reference evidence="8 9" key="1">
    <citation type="submission" date="2017-09" db="EMBL/GenBank/DDBJ databases">
        <title>Bacterial strain isolated from the female urinary microbiota.</title>
        <authorList>
            <person name="Thomas-White K."/>
            <person name="Kumar N."/>
            <person name="Forster S."/>
            <person name="Putonti C."/>
            <person name="Lawley T."/>
            <person name="Wolfe A.J."/>
        </authorList>
    </citation>
    <scope>NUCLEOTIDE SEQUENCE [LARGE SCALE GENOMIC DNA]</scope>
    <source>
        <strain evidence="8 9">UMB0249</strain>
    </source>
</reference>
<dbReference type="Gene3D" id="3.30.920.30">
    <property type="entry name" value="Hypothetical protein"/>
    <property type="match status" value="1"/>
</dbReference>
<dbReference type="InterPro" id="IPR038570">
    <property type="entry name" value="HicA_sf"/>
</dbReference>
<evidence type="ECO:0000256" key="7">
    <source>
        <dbReference type="ARBA" id="ARBA00023016"/>
    </source>
</evidence>
<dbReference type="GO" id="GO:0003729">
    <property type="term" value="F:mRNA binding"/>
    <property type="evidence" value="ECO:0007669"/>
    <property type="project" value="InterPro"/>
</dbReference>
<dbReference type="Pfam" id="PF07927">
    <property type="entry name" value="HicA_toxin"/>
    <property type="match status" value="1"/>
</dbReference>